<dbReference type="SUPFAM" id="SSF47473">
    <property type="entry name" value="EF-hand"/>
    <property type="match status" value="1"/>
</dbReference>
<evidence type="ECO:0000259" key="4">
    <source>
        <dbReference type="PROSITE" id="PS50222"/>
    </source>
</evidence>
<dbReference type="SMART" id="SM00054">
    <property type="entry name" value="EFh"/>
    <property type="match status" value="2"/>
</dbReference>
<feature type="domain" description="EF-hand" evidence="4">
    <location>
        <begin position="10"/>
        <end position="45"/>
    </location>
</feature>
<dbReference type="InterPro" id="IPR039647">
    <property type="entry name" value="EF_hand_pair_protein_CML-like"/>
</dbReference>
<keyword evidence="1" id="KW-0479">Metal-binding</keyword>
<dbReference type="InterPro" id="IPR002048">
    <property type="entry name" value="EF_hand_dom"/>
</dbReference>
<dbReference type="GO" id="GO:0005509">
    <property type="term" value="F:calcium ion binding"/>
    <property type="evidence" value="ECO:0007669"/>
    <property type="project" value="InterPro"/>
</dbReference>
<dbReference type="InterPro" id="IPR018247">
    <property type="entry name" value="EF_Hand_1_Ca_BS"/>
</dbReference>
<evidence type="ECO:0000256" key="1">
    <source>
        <dbReference type="ARBA" id="ARBA00022723"/>
    </source>
</evidence>
<dbReference type="EMBL" id="JACXVP010000007">
    <property type="protein sequence ID" value="KAG5594935.1"/>
    <property type="molecule type" value="Genomic_DNA"/>
</dbReference>
<evidence type="ECO:0000256" key="2">
    <source>
        <dbReference type="ARBA" id="ARBA00022737"/>
    </source>
</evidence>
<keyword evidence="3" id="KW-0106">Calcium</keyword>
<evidence type="ECO:0000256" key="3">
    <source>
        <dbReference type="ARBA" id="ARBA00022837"/>
    </source>
</evidence>
<sequence>MPWKGVSVPISEEQLKQILKKYDKNGDGKISKQELKLAFKEMGLSFCRWRAGKAIRHADINKDGYINEEEMSELVKYASKWELLRFETWNKNVFFGRLKKGQTLAQNGVKKAVHGCPILEHCLKEEKGGDMDM</sequence>
<evidence type="ECO:0000313" key="5">
    <source>
        <dbReference type="EMBL" id="KAG5594935.1"/>
    </source>
</evidence>
<evidence type="ECO:0000313" key="6">
    <source>
        <dbReference type="Proteomes" id="UP000824120"/>
    </source>
</evidence>
<dbReference type="Pfam" id="PF13499">
    <property type="entry name" value="EF-hand_7"/>
    <property type="match status" value="1"/>
</dbReference>
<dbReference type="InterPro" id="IPR011992">
    <property type="entry name" value="EF-hand-dom_pair"/>
</dbReference>
<name>A0A9J5Y4W5_SOLCO</name>
<dbReference type="OrthoDB" id="26525at2759"/>
<dbReference type="Proteomes" id="UP000824120">
    <property type="component" value="Chromosome 7"/>
</dbReference>
<accession>A0A9J5Y4W5</accession>
<feature type="domain" description="EF-hand" evidence="4">
    <location>
        <begin position="53"/>
        <end position="81"/>
    </location>
</feature>
<reference evidence="5 6" key="1">
    <citation type="submission" date="2020-09" db="EMBL/GenBank/DDBJ databases">
        <title>De no assembly of potato wild relative species, Solanum commersonii.</title>
        <authorList>
            <person name="Cho K."/>
        </authorList>
    </citation>
    <scope>NUCLEOTIDE SEQUENCE [LARGE SCALE GENOMIC DNA]</scope>
    <source>
        <strain evidence="5">LZ3.2</strain>
        <tissue evidence="5">Leaf</tissue>
    </source>
</reference>
<dbReference type="Gene3D" id="1.10.238.10">
    <property type="entry name" value="EF-hand"/>
    <property type="match status" value="1"/>
</dbReference>
<organism evidence="5 6">
    <name type="scientific">Solanum commersonii</name>
    <name type="common">Commerson's wild potato</name>
    <name type="synonym">Commerson's nightshade</name>
    <dbReference type="NCBI Taxonomy" id="4109"/>
    <lineage>
        <taxon>Eukaryota</taxon>
        <taxon>Viridiplantae</taxon>
        <taxon>Streptophyta</taxon>
        <taxon>Embryophyta</taxon>
        <taxon>Tracheophyta</taxon>
        <taxon>Spermatophyta</taxon>
        <taxon>Magnoliopsida</taxon>
        <taxon>eudicotyledons</taxon>
        <taxon>Gunneridae</taxon>
        <taxon>Pentapetalae</taxon>
        <taxon>asterids</taxon>
        <taxon>lamiids</taxon>
        <taxon>Solanales</taxon>
        <taxon>Solanaceae</taxon>
        <taxon>Solanoideae</taxon>
        <taxon>Solaneae</taxon>
        <taxon>Solanum</taxon>
    </lineage>
</organism>
<keyword evidence="6" id="KW-1185">Reference proteome</keyword>
<protein>
    <recommendedName>
        <fullName evidence="4">EF-hand domain-containing protein</fullName>
    </recommendedName>
</protein>
<dbReference type="PROSITE" id="PS00018">
    <property type="entry name" value="EF_HAND_1"/>
    <property type="match status" value="2"/>
</dbReference>
<dbReference type="PANTHER" id="PTHR10891">
    <property type="entry name" value="EF-HAND CALCIUM-BINDING DOMAIN CONTAINING PROTEIN"/>
    <property type="match status" value="1"/>
</dbReference>
<comment type="caution">
    <text evidence="5">The sequence shown here is derived from an EMBL/GenBank/DDBJ whole genome shotgun (WGS) entry which is preliminary data.</text>
</comment>
<proteinExistence type="predicted"/>
<dbReference type="AlphaFoldDB" id="A0A9J5Y4W5"/>
<keyword evidence="2" id="KW-0677">Repeat</keyword>
<dbReference type="CDD" id="cd00051">
    <property type="entry name" value="EFh"/>
    <property type="match status" value="1"/>
</dbReference>
<gene>
    <name evidence="5" type="ORF">H5410_036167</name>
</gene>
<dbReference type="PROSITE" id="PS50222">
    <property type="entry name" value="EF_HAND_2"/>
    <property type="match status" value="2"/>
</dbReference>